<gene>
    <name evidence="8" type="ORF">JI739_11720</name>
</gene>
<organism evidence="8 9">
    <name type="scientific">Ramlibacter aurantiacus</name>
    <dbReference type="NCBI Taxonomy" id="2801330"/>
    <lineage>
        <taxon>Bacteria</taxon>
        <taxon>Pseudomonadati</taxon>
        <taxon>Pseudomonadota</taxon>
        <taxon>Betaproteobacteria</taxon>
        <taxon>Burkholderiales</taxon>
        <taxon>Comamonadaceae</taxon>
        <taxon>Ramlibacter</taxon>
    </lineage>
</organism>
<keyword evidence="5 6" id="KW-0472">Membrane</keyword>
<feature type="transmembrane region" description="Helical" evidence="6">
    <location>
        <begin position="120"/>
        <end position="138"/>
    </location>
</feature>
<feature type="transmembrane region" description="Helical" evidence="6">
    <location>
        <begin position="144"/>
        <end position="162"/>
    </location>
</feature>
<protein>
    <submittedName>
        <fullName evidence="8">EamA family transporter</fullName>
    </submittedName>
</protein>
<feature type="transmembrane region" description="Helical" evidence="6">
    <location>
        <begin position="33"/>
        <end position="53"/>
    </location>
</feature>
<feature type="transmembrane region" description="Helical" evidence="6">
    <location>
        <begin position="65"/>
        <end position="89"/>
    </location>
</feature>
<sequence>MPLTLAAEFLMLAALWGASFLFARLAVADFGPLPTAAMRCAIGAAMLLPVVVVRGQVAELRRHGWVAGWIGVLNAGIPFVLFTFAVQYIDTGVTSLLNATVPLFGAMVAWVWLKDRPNGSRVLGLALGFSGMALLALRTGMGSASGWALAAGLLGCFCYALAGSATRVHLTGVPAMVTAAASLVGATLVLAIPAWWLAPAHWPSASSWLAVLGLGVLCTGLAYALFFRIIDRIGPARALTVTYIVPVFAVTYGALFLGERLTSWMLGAGALVLIGTALSSGFVGLRGRARQPS</sequence>
<evidence type="ECO:0000256" key="5">
    <source>
        <dbReference type="ARBA" id="ARBA00023136"/>
    </source>
</evidence>
<evidence type="ECO:0000313" key="9">
    <source>
        <dbReference type="Proteomes" id="UP000613011"/>
    </source>
</evidence>
<dbReference type="Pfam" id="PF00892">
    <property type="entry name" value="EamA"/>
    <property type="match status" value="2"/>
</dbReference>
<evidence type="ECO:0000256" key="6">
    <source>
        <dbReference type="SAM" id="Phobius"/>
    </source>
</evidence>
<comment type="caution">
    <text evidence="8">The sequence shown here is derived from an EMBL/GenBank/DDBJ whole genome shotgun (WGS) entry which is preliminary data.</text>
</comment>
<dbReference type="SUPFAM" id="SSF103481">
    <property type="entry name" value="Multidrug resistance efflux transporter EmrE"/>
    <property type="match status" value="2"/>
</dbReference>
<evidence type="ECO:0000256" key="3">
    <source>
        <dbReference type="ARBA" id="ARBA00022692"/>
    </source>
</evidence>
<dbReference type="AlphaFoldDB" id="A0A936ZR58"/>
<feature type="transmembrane region" description="Helical" evidence="6">
    <location>
        <begin position="95"/>
        <end position="113"/>
    </location>
</feature>
<feature type="transmembrane region" description="Helical" evidence="6">
    <location>
        <begin position="208"/>
        <end position="226"/>
    </location>
</feature>
<reference evidence="8" key="1">
    <citation type="submission" date="2021-01" db="EMBL/GenBank/DDBJ databases">
        <title>Ramlibacter sp. strain AW1 16S ribosomal RNA gene Genome sequencing and assembly.</title>
        <authorList>
            <person name="Kang M."/>
        </authorList>
    </citation>
    <scope>NUCLEOTIDE SEQUENCE</scope>
    <source>
        <strain evidence="8">AW1</strain>
    </source>
</reference>
<dbReference type="PANTHER" id="PTHR32322:SF2">
    <property type="entry name" value="EAMA DOMAIN-CONTAINING PROTEIN"/>
    <property type="match status" value="1"/>
</dbReference>
<keyword evidence="9" id="KW-1185">Reference proteome</keyword>
<keyword evidence="3 6" id="KW-0812">Transmembrane</keyword>
<dbReference type="Proteomes" id="UP000613011">
    <property type="component" value="Unassembled WGS sequence"/>
</dbReference>
<evidence type="ECO:0000256" key="1">
    <source>
        <dbReference type="ARBA" id="ARBA00004141"/>
    </source>
</evidence>
<feature type="transmembrane region" description="Helical" evidence="6">
    <location>
        <begin position="238"/>
        <end position="258"/>
    </location>
</feature>
<evidence type="ECO:0000256" key="2">
    <source>
        <dbReference type="ARBA" id="ARBA00007362"/>
    </source>
</evidence>
<feature type="domain" description="EamA" evidence="7">
    <location>
        <begin position="10"/>
        <end position="136"/>
    </location>
</feature>
<dbReference type="InterPro" id="IPR050638">
    <property type="entry name" value="AA-Vitamin_Transporters"/>
</dbReference>
<evidence type="ECO:0000313" key="8">
    <source>
        <dbReference type="EMBL" id="MBL0421016.1"/>
    </source>
</evidence>
<dbReference type="GO" id="GO:0016020">
    <property type="term" value="C:membrane"/>
    <property type="evidence" value="ECO:0007669"/>
    <property type="project" value="UniProtKB-SubCell"/>
</dbReference>
<dbReference type="EMBL" id="JAEQNA010000003">
    <property type="protein sequence ID" value="MBL0421016.1"/>
    <property type="molecule type" value="Genomic_DNA"/>
</dbReference>
<evidence type="ECO:0000256" key="4">
    <source>
        <dbReference type="ARBA" id="ARBA00022989"/>
    </source>
</evidence>
<accession>A0A936ZR58</accession>
<dbReference type="RefSeq" id="WP_201684076.1">
    <property type="nucleotide sequence ID" value="NZ_JAEQNA010000003.1"/>
</dbReference>
<feature type="domain" description="EamA" evidence="7">
    <location>
        <begin position="147"/>
        <end position="280"/>
    </location>
</feature>
<keyword evidence="4 6" id="KW-1133">Transmembrane helix</keyword>
<feature type="transmembrane region" description="Helical" evidence="6">
    <location>
        <begin position="264"/>
        <end position="285"/>
    </location>
</feature>
<dbReference type="InterPro" id="IPR000620">
    <property type="entry name" value="EamA_dom"/>
</dbReference>
<dbReference type="PANTHER" id="PTHR32322">
    <property type="entry name" value="INNER MEMBRANE TRANSPORTER"/>
    <property type="match status" value="1"/>
</dbReference>
<dbReference type="Gene3D" id="1.10.3730.20">
    <property type="match status" value="1"/>
</dbReference>
<proteinExistence type="inferred from homology"/>
<comment type="similarity">
    <text evidence="2">Belongs to the EamA transporter family.</text>
</comment>
<feature type="transmembrane region" description="Helical" evidence="6">
    <location>
        <begin position="174"/>
        <end position="196"/>
    </location>
</feature>
<name>A0A936ZR58_9BURK</name>
<comment type="subcellular location">
    <subcellularLocation>
        <location evidence="1">Membrane</location>
        <topology evidence="1">Multi-pass membrane protein</topology>
    </subcellularLocation>
</comment>
<dbReference type="InterPro" id="IPR037185">
    <property type="entry name" value="EmrE-like"/>
</dbReference>
<evidence type="ECO:0000259" key="7">
    <source>
        <dbReference type="Pfam" id="PF00892"/>
    </source>
</evidence>